<dbReference type="SUPFAM" id="SSF52540">
    <property type="entry name" value="P-loop containing nucleoside triphosphate hydrolases"/>
    <property type="match status" value="1"/>
</dbReference>
<feature type="domain" description="OmpR/PhoB-type" evidence="4">
    <location>
        <begin position="1"/>
        <end position="89"/>
    </location>
</feature>
<name>A0A9W6SSK9_9ACTN</name>
<gene>
    <name evidence="5" type="ORF">Afil01_63950</name>
</gene>
<feature type="DNA-binding region" description="OmpR/PhoB-type" evidence="3">
    <location>
        <begin position="1"/>
        <end position="89"/>
    </location>
</feature>
<dbReference type="GO" id="GO:0006355">
    <property type="term" value="P:regulation of DNA-templated transcription"/>
    <property type="evidence" value="ECO:0007669"/>
    <property type="project" value="InterPro"/>
</dbReference>
<dbReference type="InterPro" id="IPR011990">
    <property type="entry name" value="TPR-like_helical_dom_sf"/>
</dbReference>
<dbReference type="InterPro" id="IPR005158">
    <property type="entry name" value="BTAD"/>
</dbReference>
<dbReference type="GO" id="GO:0000160">
    <property type="term" value="P:phosphorelay signal transduction system"/>
    <property type="evidence" value="ECO:0007669"/>
    <property type="project" value="InterPro"/>
</dbReference>
<dbReference type="SUPFAM" id="SSF46894">
    <property type="entry name" value="C-terminal effector domain of the bipartite response regulators"/>
    <property type="match status" value="1"/>
</dbReference>
<dbReference type="Gene3D" id="1.25.40.10">
    <property type="entry name" value="Tetratricopeptide repeat domain"/>
    <property type="match status" value="2"/>
</dbReference>
<keyword evidence="6" id="KW-1185">Reference proteome</keyword>
<proteinExistence type="inferred from homology"/>
<dbReference type="AlphaFoldDB" id="A0A9W6SSK9"/>
<organism evidence="5 6">
    <name type="scientific">Actinorhabdospora filicis</name>
    <dbReference type="NCBI Taxonomy" id="1785913"/>
    <lineage>
        <taxon>Bacteria</taxon>
        <taxon>Bacillati</taxon>
        <taxon>Actinomycetota</taxon>
        <taxon>Actinomycetes</taxon>
        <taxon>Micromonosporales</taxon>
        <taxon>Micromonosporaceae</taxon>
        <taxon>Actinorhabdospora</taxon>
    </lineage>
</organism>
<dbReference type="PROSITE" id="PS51755">
    <property type="entry name" value="OMPR_PHOB"/>
    <property type="match status" value="1"/>
</dbReference>
<evidence type="ECO:0000259" key="4">
    <source>
        <dbReference type="PROSITE" id="PS51755"/>
    </source>
</evidence>
<dbReference type="SMART" id="SM01043">
    <property type="entry name" value="BTAD"/>
    <property type="match status" value="1"/>
</dbReference>
<dbReference type="InterPro" id="IPR001867">
    <property type="entry name" value="OmpR/PhoB-type_DNA-bd"/>
</dbReference>
<dbReference type="Pfam" id="PF03704">
    <property type="entry name" value="BTAD"/>
    <property type="match status" value="1"/>
</dbReference>
<evidence type="ECO:0000313" key="6">
    <source>
        <dbReference type="Proteomes" id="UP001165079"/>
    </source>
</evidence>
<dbReference type="RefSeq" id="WP_285667096.1">
    <property type="nucleotide sequence ID" value="NZ_BSTX01000006.1"/>
</dbReference>
<accession>A0A9W6SSK9</accession>
<dbReference type="PANTHER" id="PTHR47691:SF3">
    <property type="entry name" value="HTH-TYPE TRANSCRIPTIONAL REGULATOR RV0890C-RELATED"/>
    <property type="match status" value="1"/>
</dbReference>
<dbReference type="InterPro" id="IPR036388">
    <property type="entry name" value="WH-like_DNA-bd_sf"/>
</dbReference>
<dbReference type="EMBL" id="BSTX01000006">
    <property type="protein sequence ID" value="GLZ81588.1"/>
    <property type="molecule type" value="Genomic_DNA"/>
</dbReference>
<dbReference type="Proteomes" id="UP001165079">
    <property type="component" value="Unassembled WGS sequence"/>
</dbReference>
<dbReference type="SUPFAM" id="SSF48452">
    <property type="entry name" value="TPR-like"/>
    <property type="match status" value="1"/>
</dbReference>
<dbReference type="InterPro" id="IPR016032">
    <property type="entry name" value="Sig_transdc_resp-reg_C-effctor"/>
</dbReference>
<evidence type="ECO:0000256" key="3">
    <source>
        <dbReference type="PROSITE-ProRule" id="PRU01091"/>
    </source>
</evidence>
<comment type="caution">
    <text evidence="5">The sequence shown here is derived from an EMBL/GenBank/DDBJ whole genome shotgun (WGS) entry which is preliminary data.</text>
</comment>
<dbReference type="InterPro" id="IPR027417">
    <property type="entry name" value="P-loop_NTPase"/>
</dbReference>
<comment type="similarity">
    <text evidence="1">Belongs to the AfsR/DnrI/RedD regulatory family.</text>
</comment>
<dbReference type="SMART" id="SM00862">
    <property type="entry name" value="Trans_reg_C"/>
    <property type="match status" value="1"/>
</dbReference>
<dbReference type="Gene3D" id="1.10.10.10">
    <property type="entry name" value="Winged helix-like DNA-binding domain superfamily/Winged helix DNA-binding domain"/>
    <property type="match status" value="1"/>
</dbReference>
<reference evidence="5" key="1">
    <citation type="submission" date="2023-03" db="EMBL/GenBank/DDBJ databases">
        <title>Actinorhabdospora filicis NBRC 111898.</title>
        <authorList>
            <person name="Ichikawa N."/>
            <person name="Sato H."/>
            <person name="Tonouchi N."/>
        </authorList>
    </citation>
    <scope>NUCLEOTIDE SEQUENCE</scope>
    <source>
        <strain evidence="5">NBRC 111898</strain>
    </source>
</reference>
<dbReference type="PRINTS" id="PR00364">
    <property type="entry name" value="DISEASERSIST"/>
</dbReference>
<dbReference type="PANTHER" id="PTHR47691">
    <property type="entry name" value="REGULATOR-RELATED"/>
    <property type="match status" value="1"/>
</dbReference>
<dbReference type="GO" id="GO:0003677">
    <property type="term" value="F:DNA binding"/>
    <property type="evidence" value="ECO:0007669"/>
    <property type="project" value="UniProtKB-UniRule"/>
</dbReference>
<dbReference type="CDD" id="cd15831">
    <property type="entry name" value="BTAD"/>
    <property type="match status" value="1"/>
</dbReference>
<evidence type="ECO:0000256" key="1">
    <source>
        <dbReference type="ARBA" id="ARBA00005820"/>
    </source>
</evidence>
<sequence length="1020" mass="107834">MRVSLLGPVTARDDDGAPLDAGGARLRALLARLALDAGRVVPAGALITGLWDAEAPANAANALQGLVSRLRRALGADVPHVDGGYRLSGATVDAAEFEELAARGRAELAAGRVHEADATLTEALELWRGEALADVRDAPFALAPAVRLDGLRLETTEDRFEARLGLGRHTEILADLAAATVEHPLRERPAALRMRALQAAGRTAEALTVYAELRERLAERLGADPSPELRAAHLELLRGEERAATPTAGRLPVRLTSFVGREPELAALTGPASRLTTIVGPGGAGKTRLAVEAAARHPAHAAGRVWFAPLAGVGSPDRVPDAVLAALGHGLRRDGTPAERVAALLGPEPAVLVLDNCEHVIAAVAALAEELLERAPGLTILATSREPLAVTGEVLCPLGPLDPADEARRLFTDRARAVRPGFDADEGAREAVAEICRRLDGLPLALELAAARLRSMSAEQIARRLDDRFRLLAAGSRTAVPRHRTLQAVVEWSWDLLAEPERVLARRLSAFPGGARLADLEAVAAGPELPAADVIYVLGSLVEKSVVDADGGADPRYRMLETVRAYAAGRLTESGERAAVEARFIARLLAVAEENEPHLRTGEQLRALAVFEAEDDNMSAALRLAVDGHEPDSSARLIGALAWFWQTHRPDRRLTTQIRQILAVFGDELPEHARAGFAAVAALSEGTPILPATARALVDECVRTGAFERYPALVAAVPTGAMLAGDAELADRELRRAAGHPDAWVRAVGRLMEVTVRGDRGDWAGAAAPLAEAIERFTALGDRLGLMMALSVLARRHSVEGDHARAIAEFERAAGVAAETGPFADVWLRTQAAGERVRAGDLDGAERDFTALLARLASGPPERVLEVRLGLVNLHLRRGDLAAAEAAVAELTGMLQASGHPPPLAKMITVVARMGLRLAARDASGARELWPPVVVSCKSLRDFPLAAELYAALLAAEGDAVGAARALGWSERLRGAFDAGNPDLAELVADLTARLGEEGYRAAYATGTGASRDEVARTLA</sequence>
<evidence type="ECO:0000313" key="5">
    <source>
        <dbReference type="EMBL" id="GLZ81588.1"/>
    </source>
</evidence>
<keyword evidence="2 3" id="KW-0238">DNA-binding</keyword>
<evidence type="ECO:0000256" key="2">
    <source>
        <dbReference type="ARBA" id="ARBA00023125"/>
    </source>
</evidence>
<dbReference type="InterPro" id="IPR058852">
    <property type="entry name" value="HTH_77"/>
</dbReference>
<dbReference type="Pfam" id="PF25872">
    <property type="entry name" value="HTH_77"/>
    <property type="match status" value="1"/>
</dbReference>
<protein>
    <submittedName>
        <fullName evidence="5">SARP family transcriptional regulator</fullName>
    </submittedName>
</protein>